<dbReference type="PANTHER" id="PTHR33941:SF11">
    <property type="entry name" value="BACTERIAL MICROCOMPARTMENT SHELL PROTEIN PDUJ"/>
    <property type="match status" value="1"/>
</dbReference>
<dbReference type="PROSITE" id="PS51930">
    <property type="entry name" value="BMC_2"/>
    <property type="match status" value="1"/>
</dbReference>
<dbReference type="EMBL" id="JACOQK010000001">
    <property type="protein sequence ID" value="MBC5787345.1"/>
    <property type="molecule type" value="Genomic_DNA"/>
</dbReference>
<comment type="subcellular location">
    <subcellularLocation>
        <location evidence="1">Bacterial microcompartment</location>
    </subcellularLocation>
</comment>
<proteinExistence type="inferred from homology"/>
<gene>
    <name evidence="5" type="ORF">H8Z77_04795</name>
</gene>
<comment type="caution">
    <text evidence="5">The sequence shown here is derived from an EMBL/GenBank/DDBJ whole genome shotgun (WGS) entry which is preliminary data.</text>
</comment>
<dbReference type="InterPro" id="IPR037233">
    <property type="entry name" value="CcmK-like_sf"/>
</dbReference>
<dbReference type="SMART" id="SM00877">
    <property type="entry name" value="BMC"/>
    <property type="match status" value="1"/>
</dbReference>
<keyword evidence="2" id="KW-1283">Bacterial microcompartment</keyword>
<dbReference type="PANTHER" id="PTHR33941">
    <property type="entry name" value="PROPANEDIOL UTILIZATION PROTEIN PDUA"/>
    <property type="match status" value="1"/>
</dbReference>
<evidence type="ECO:0000259" key="4">
    <source>
        <dbReference type="PROSITE" id="PS51930"/>
    </source>
</evidence>
<dbReference type="CDD" id="cd07045">
    <property type="entry name" value="BMC_CcmK_like"/>
    <property type="match status" value="1"/>
</dbReference>
<organism evidence="5 6">
    <name type="scientific">Clostridium facile</name>
    <dbReference type="NCBI Taxonomy" id="2763035"/>
    <lineage>
        <taxon>Bacteria</taxon>
        <taxon>Bacillati</taxon>
        <taxon>Bacillota</taxon>
        <taxon>Clostridia</taxon>
        <taxon>Eubacteriales</taxon>
        <taxon>Clostridiaceae</taxon>
        <taxon>Clostridium</taxon>
    </lineage>
</organism>
<evidence type="ECO:0000256" key="1">
    <source>
        <dbReference type="ARBA" id="ARBA00024322"/>
    </source>
</evidence>
<evidence type="ECO:0000256" key="3">
    <source>
        <dbReference type="PROSITE-ProRule" id="PRU01278"/>
    </source>
</evidence>
<sequence>MDKAIALLEVQALTAAIAGLDAMLKAADVRLIHVEKRLGGRLVTIVIDGTVSAVTAAAEAGAQEADKVGSVKLCEVIPSPHEELIPFLYSDDLDD</sequence>
<evidence type="ECO:0000256" key="2">
    <source>
        <dbReference type="ARBA" id="ARBA00024446"/>
    </source>
</evidence>
<dbReference type="InterPro" id="IPR050575">
    <property type="entry name" value="BMC_shell"/>
</dbReference>
<dbReference type="SUPFAM" id="SSF143414">
    <property type="entry name" value="CcmK-like"/>
    <property type="match status" value="1"/>
</dbReference>
<dbReference type="Gene3D" id="3.30.70.1710">
    <property type="match status" value="1"/>
</dbReference>
<protein>
    <submittedName>
        <fullName evidence="5">BMC domain-containing protein</fullName>
    </submittedName>
</protein>
<dbReference type="Pfam" id="PF00936">
    <property type="entry name" value="BMC"/>
    <property type="match status" value="1"/>
</dbReference>
<name>A0ABR7IQB9_9CLOT</name>
<keyword evidence="6" id="KW-1185">Reference proteome</keyword>
<feature type="domain" description="BMC" evidence="4">
    <location>
        <begin position="4"/>
        <end position="89"/>
    </location>
</feature>
<dbReference type="InterPro" id="IPR044872">
    <property type="entry name" value="CcmK/CsoS1_BMC"/>
</dbReference>
<dbReference type="Proteomes" id="UP000649151">
    <property type="component" value="Unassembled WGS sequence"/>
</dbReference>
<dbReference type="RefSeq" id="WP_069989044.1">
    <property type="nucleotide sequence ID" value="NZ_JACOQK010000001.1"/>
</dbReference>
<reference evidence="5 6" key="1">
    <citation type="submission" date="2020-08" db="EMBL/GenBank/DDBJ databases">
        <title>Genome public.</title>
        <authorList>
            <person name="Liu C."/>
            <person name="Sun Q."/>
        </authorList>
    </citation>
    <scope>NUCLEOTIDE SEQUENCE [LARGE SCALE GENOMIC DNA]</scope>
    <source>
        <strain evidence="5 6">NSJ-27</strain>
    </source>
</reference>
<dbReference type="InterPro" id="IPR000249">
    <property type="entry name" value="BMC_dom"/>
</dbReference>
<accession>A0ABR7IQB9</accession>
<evidence type="ECO:0000313" key="6">
    <source>
        <dbReference type="Proteomes" id="UP000649151"/>
    </source>
</evidence>
<evidence type="ECO:0000313" key="5">
    <source>
        <dbReference type="EMBL" id="MBC5787345.1"/>
    </source>
</evidence>
<comment type="similarity">
    <text evidence="3">Belongs to the bacterial microcompartments protein family.</text>
</comment>